<evidence type="ECO:0000256" key="9">
    <source>
        <dbReference type="ARBA" id="ARBA00022989"/>
    </source>
</evidence>
<proteinExistence type="inferred from homology"/>
<evidence type="ECO:0000256" key="1">
    <source>
        <dbReference type="ARBA" id="ARBA00000287"/>
    </source>
</evidence>
<dbReference type="GO" id="GO:0008654">
    <property type="term" value="P:phospholipid biosynthetic process"/>
    <property type="evidence" value="ECO:0007669"/>
    <property type="project" value="UniProtKB-KW"/>
</dbReference>
<evidence type="ECO:0000256" key="6">
    <source>
        <dbReference type="ARBA" id="ARBA00022516"/>
    </source>
</evidence>
<evidence type="ECO:0000256" key="7">
    <source>
        <dbReference type="ARBA" id="ARBA00022679"/>
    </source>
</evidence>
<comment type="similarity">
    <text evidence="3 15">Belongs to the CDP-alcohol phosphatidyltransferase class-I family.</text>
</comment>
<dbReference type="InterPro" id="IPR000462">
    <property type="entry name" value="CDP-OH_P_trans"/>
</dbReference>
<evidence type="ECO:0000313" key="17">
    <source>
        <dbReference type="EMBL" id="SHJ94504.1"/>
    </source>
</evidence>
<dbReference type="GO" id="GO:0003882">
    <property type="term" value="F:CDP-diacylglycerol-serine O-phosphatidyltransferase activity"/>
    <property type="evidence" value="ECO:0007669"/>
    <property type="project" value="UniProtKB-EC"/>
</dbReference>
<evidence type="ECO:0000256" key="15">
    <source>
        <dbReference type="RuleBase" id="RU003750"/>
    </source>
</evidence>
<dbReference type="EMBL" id="FRAR01000004">
    <property type="protein sequence ID" value="SHJ94504.1"/>
    <property type="molecule type" value="Genomic_DNA"/>
</dbReference>
<evidence type="ECO:0000256" key="11">
    <source>
        <dbReference type="ARBA" id="ARBA00023136"/>
    </source>
</evidence>
<evidence type="ECO:0000256" key="16">
    <source>
        <dbReference type="SAM" id="Phobius"/>
    </source>
</evidence>
<dbReference type="AlphaFoldDB" id="A0A1M6NFU2"/>
<sequence>MKGCQHIPSLFTLGNLLFGVFALVLALDAHYIQGGLMILLAGVMDYLDGKVARKLQVSSDFGKELDSLADLVSFGVAPAVIAYALKLSDWGYWGLAISLAFVMCGALRLARFNVTNFSGSFMGVPITVAGGIVALLIIGLGNLPALVLPVTMLLLSYLMVSKIKIPKF</sequence>
<dbReference type="PANTHER" id="PTHR14269:SF61">
    <property type="entry name" value="CDP-DIACYLGLYCEROL--SERINE O-PHOSPHATIDYLTRANSFERASE"/>
    <property type="match status" value="1"/>
</dbReference>
<dbReference type="InterPro" id="IPR048254">
    <property type="entry name" value="CDP_ALCOHOL_P_TRANSF_CS"/>
</dbReference>
<feature type="transmembrane region" description="Helical" evidence="16">
    <location>
        <begin position="143"/>
        <end position="160"/>
    </location>
</feature>
<feature type="transmembrane region" description="Helical" evidence="16">
    <location>
        <begin position="117"/>
        <end position="137"/>
    </location>
</feature>
<comment type="subcellular location">
    <subcellularLocation>
        <location evidence="2">Endomembrane system</location>
        <topology evidence="2">Multi-pass membrane protein</topology>
    </subcellularLocation>
</comment>
<gene>
    <name evidence="17" type="ORF">SAMN02745123_00108</name>
</gene>
<dbReference type="EC" id="2.7.8.8" evidence="4"/>
<keyword evidence="12" id="KW-0594">Phospholipid biosynthesis</keyword>
<dbReference type="RefSeq" id="WP_072910326.1">
    <property type="nucleotide sequence ID" value="NZ_FRAR01000004.1"/>
</dbReference>
<dbReference type="GO" id="GO:0012505">
    <property type="term" value="C:endomembrane system"/>
    <property type="evidence" value="ECO:0007669"/>
    <property type="project" value="UniProtKB-SubCell"/>
</dbReference>
<evidence type="ECO:0000256" key="3">
    <source>
        <dbReference type="ARBA" id="ARBA00010441"/>
    </source>
</evidence>
<dbReference type="InterPro" id="IPR050324">
    <property type="entry name" value="CDP-alcohol_PTase-I"/>
</dbReference>
<organism evidence="17 18">
    <name type="scientific">Desulforamulus aeronauticus DSM 10349</name>
    <dbReference type="NCBI Taxonomy" id="1121421"/>
    <lineage>
        <taxon>Bacteria</taxon>
        <taxon>Bacillati</taxon>
        <taxon>Bacillota</taxon>
        <taxon>Clostridia</taxon>
        <taxon>Eubacteriales</taxon>
        <taxon>Peptococcaceae</taxon>
        <taxon>Desulforamulus</taxon>
    </lineage>
</organism>
<keyword evidence="9 16" id="KW-1133">Transmembrane helix</keyword>
<dbReference type="Gene3D" id="1.20.120.1760">
    <property type="match status" value="1"/>
</dbReference>
<dbReference type="GO" id="GO:0016020">
    <property type="term" value="C:membrane"/>
    <property type="evidence" value="ECO:0007669"/>
    <property type="project" value="InterPro"/>
</dbReference>
<dbReference type="PROSITE" id="PS00379">
    <property type="entry name" value="CDP_ALCOHOL_P_TRANSF"/>
    <property type="match status" value="1"/>
</dbReference>
<feature type="transmembrane region" description="Helical" evidence="16">
    <location>
        <begin position="7"/>
        <end position="25"/>
    </location>
</feature>
<dbReference type="Proteomes" id="UP000183997">
    <property type="component" value="Unassembled WGS sequence"/>
</dbReference>
<accession>A0A1M6NFU2</accession>
<evidence type="ECO:0000256" key="4">
    <source>
        <dbReference type="ARBA" id="ARBA00013174"/>
    </source>
</evidence>
<dbReference type="STRING" id="1121421.SAMN02745123_00108"/>
<comment type="catalytic activity">
    <reaction evidence="1">
        <text>a CDP-1,2-diacyl-sn-glycerol + L-serine = a 1,2-diacyl-sn-glycero-3-phospho-L-serine + CMP + H(+)</text>
        <dbReference type="Rhea" id="RHEA:16913"/>
        <dbReference type="ChEBI" id="CHEBI:15378"/>
        <dbReference type="ChEBI" id="CHEBI:33384"/>
        <dbReference type="ChEBI" id="CHEBI:57262"/>
        <dbReference type="ChEBI" id="CHEBI:58332"/>
        <dbReference type="ChEBI" id="CHEBI:60377"/>
        <dbReference type="EC" id="2.7.8.8"/>
    </reaction>
</comment>
<dbReference type="OrthoDB" id="9777147at2"/>
<dbReference type="InterPro" id="IPR004533">
    <property type="entry name" value="CDP-diaglyc--ser_O-PTrfase"/>
</dbReference>
<feature type="transmembrane region" description="Helical" evidence="16">
    <location>
        <begin position="91"/>
        <end position="110"/>
    </location>
</feature>
<evidence type="ECO:0000313" key="18">
    <source>
        <dbReference type="Proteomes" id="UP000183997"/>
    </source>
</evidence>
<evidence type="ECO:0000256" key="12">
    <source>
        <dbReference type="ARBA" id="ARBA00023209"/>
    </source>
</evidence>
<keyword evidence="10" id="KW-0443">Lipid metabolism</keyword>
<keyword evidence="18" id="KW-1185">Reference proteome</keyword>
<evidence type="ECO:0000256" key="5">
    <source>
        <dbReference type="ARBA" id="ARBA00017171"/>
    </source>
</evidence>
<dbReference type="Pfam" id="PF01066">
    <property type="entry name" value="CDP-OH_P_transf"/>
    <property type="match status" value="1"/>
</dbReference>
<evidence type="ECO:0000256" key="13">
    <source>
        <dbReference type="ARBA" id="ARBA00023264"/>
    </source>
</evidence>
<keyword evidence="8 16" id="KW-0812">Transmembrane</keyword>
<evidence type="ECO:0000256" key="10">
    <source>
        <dbReference type="ARBA" id="ARBA00023098"/>
    </source>
</evidence>
<evidence type="ECO:0000256" key="14">
    <source>
        <dbReference type="ARBA" id="ARBA00032361"/>
    </source>
</evidence>
<name>A0A1M6NFU2_9FIRM</name>
<evidence type="ECO:0000256" key="2">
    <source>
        <dbReference type="ARBA" id="ARBA00004127"/>
    </source>
</evidence>
<protein>
    <recommendedName>
        <fullName evidence="5">CDP-diacylglycerol--serine O-phosphatidyltransferase</fullName>
        <ecNumber evidence="4">2.7.8.8</ecNumber>
    </recommendedName>
    <alternativeName>
        <fullName evidence="14">Phosphatidylserine synthase</fullName>
    </alternativeName>
</protein>
<dbReference type="NCBIfam" id="TIGR00473">
    <property type="entry name" value="pssA"/>
    <property type="match status" value="1"/>
</dbReference>
<keyword evidence="13" id="KW-1208">Phospholipid metabolism</keyword>
<keyword evidence="7 15" id="KW-0808">Transferase</keyword>
<reference evidence="18" key="1">
    <citation type="submission" date="2016-11" db="EMBL/GenBank/DDBJ databases">
        <authorList>
            <person name="Varghese N."/>
            <person name="Submissions S."/>
        </authorList>
    </citation>
    <scope>NUCLEOTIDE SEQUENCE [LARGE SCALE GENOMIC DNA]</scope>
    <source>
        <strain evidence="18">DSM 10349</strain>
    </source>
</reference>
<dbReference type="PANTHER" id="PTHR14269">
    <property type="entry name" value="CDP-DIACYLGLYCEROL--GLYCEROL-3-PHOSPHATE 3-PHOSPHATIDYLTRANSFERASE-RELATED"/>
    <property type="match status" value="1"/>
</dbReference>
<keyword evidence="6" id="KW-0444">Lipid biosynthesis</keyword>
<dbReference type="InterPro" id="IPR043130">
    <property type="entry name" value="CDP-OH_PTrfase_TM_dom"/>
</dbReference>
<evidence type="ECO:0000256" key="8">
    <source>
        <dbReference type="ARBA" id="ARBA00022692"/>
    </source>
</evidence>
<keyword evidence="11 16" id="KW-0472">Membrane</keyword>